<dbReference type="GO" id="GO:0000155">
    <property type="term" value="F:phosphorelay sensor kinase activity"/>
    <property type="evidence" value="ECO:0007669"/>
    <property type="project" value="InterPro"/>
</dbReference>
<dbReference type="PANTHER" id="PTHR43047:SF72">
    <property type="entry name" value="OSMOSENSING HISTIDINE PROTEIN KINASE SLN1"/>
    <property type="match status" value="1"/>
</dbReference>
<evidence type="ECO:0000256" key="4">
    <source>
        <dbReference type="ARBA" id="ARBA00022475"/>
    </source>
</evidence>
<evidence type="ECO:0000256" key="5">
    <source>
        <dbReference type="ARBA" id="ARBA00022553"/>
    </source>
</evidence>
<dbReference type="InterPro" id="IPR005467">
    <property type="entry name" value="His_kinase_dom"/>
</dbReference>
<accession>A0A6J4GZM2</accession>
<keyword evidence="4" id="KW-1003">Cell membrane</keyword>
<protein>
    <recommendedName>
        <fullName evidence="3">histidine kinase</fullName>
        <ecNumber evidence="3">2.7.13.3</ecNumber>
    </recommendedName>
</protein>
<dbReference type="PANTHER" id="PTHR43047">
    <property type="entry name" value="TWO-COMPONENT HISTIDINE PROTEIN KINASE"/>
    <property type="match status" value="1"/>
</dbReference>
<evidence type="ECO:0000256" key="7">
    <source>
        <dbReference type="ARBA" id="ARBA00022692"/>
    </source>
</evidence>
<dbReference type="PROSITE" id="PS50110">
    <property type="entry name" value="RESPONSE_REGULATORY"/>
    <property type="match status" value="1"/>
</dbReference>
<sequence length="843" mass="93306">MAVPNPLRMGPLIRKRDQDGDRFERFNIVVAILIAGWVPSVLMLVVSYTILTHTLESKILRDRQTFVQLIGHLVGDDFSRTGGIIEYYQTQPDVSRILTGPTPEVSAQQWLNQTFYSHPRIDGMFVAARDGRLIASIPAVPPEAIAEFPSQLWREQATASPSVYVSPVHPRLSDRRMTADIVGAVRTADGTVVGYLGVSVLVERMGRRLSTIEFADQSICQVIDQNGTTLFTNNLQPNTGPIAAQAQTLINEIRTSKKGHVDRFENLYSFSPIDTTGWVTIVEQPKAAAYKPVRDLLGKITFPAVWLILLTAVGAWLAGKFTRRQAEAARRIEREVVFNEKILANMPSGIALVDASSRTFLQANDAFVNMAKLFGGFPEDRDFSAGTFDEVKIAPSDAIEKVLAFGAPFQIVEHPFTDKSGMTHFVNINLLRLQGAEQRIQGVLYLVEDKTRDVTLRQELIGANAAKDQFLALLSHELRNPLSPVIAMVGELEATAAGSQDVKRALEVIRRNVELEARLIDDLLDVTRISKGKLQLSLETVNVHEILQRAYEICREDIVAKNLRMEFRLRAESVHVEADPARLQQVFWNLIKNSVKFTPAQGRIIIETFNPAPEQIEIRTTDTGIGIEPEKIGKIFNAFEQGQSSITRRFGGLGLGLAISKAMVSAHNGDIRVESEGRDRGATFIVTLHTVAAPAVKQPEKSGTPVGASNGAKRRAQTDGPRLLVVDDHHDTCTGMKMMLERRGYRVAVAHSADEAVDRAAEQPFDLLISDIGLPDRSGYELMQELRESKGLRGIALSGFGMENDIARAREAGFSEHLTKPINFERLEQAIHDLLDAEPASRQ</sequence>
<keyword evidence="8 16" id="KW-0418">Kinase</keyword>
<dbReference type="AlphaFoldDB" id="A0A6J4GZM2"/>
<keyword evidence="10 13" id="KW-0472">Membrane</keyword>
<dbReference type="CDD" id="cd17580">
    <property type="entry name" value="REC_2_DhkD-like"/>
    <property type="match status" value="1"/>
</dbReference>
<evidence type="ECO:0000256" key="10">
    <source>
        <dbReference type="ARBA" id="ARBA00023136"/>
    </source>
</evidence>
<comment type="catalytic activity">
    <reaction evidence="1">
        <text>ATP + protein L-histidine = ADP + protein N-phospho-L-histidine.</text>
        <dbReference type="EC" id="2.7.13.3"/>
    </reaction>
</comment>
<dbReference type="InterPro" id="IPR036097">
    <property type="entry name" value="HisK_dim/P_sf"/>
</dbReference>
<dbReference type="InterPro" id="IPR004358">
    <property type="entry name" value="Sig_transdc_His_kin-like_C"/>
</dbReference>
<keyword evidence="6" id="KW-0808">Transferase</keyword>
<feature type="transmembrane region" description="Helical" evidence="13">
    <location>
        <begin position="296"/>
        <end position="318"/>
    </location>
</feature>
<evidence type="ECO:0000256" key="13">
    <source>
        <dbReference type="SAM" id="Phobius"/>
    </source>
</evidence>
<evidence type="ECO:0000259" key="15">
    <source>
        <dbReference type="PROSITE" id="PS50110"/>
    </source>
</evidence>
<evidence type="ECO:0000256" key="2">
    <source>
        <dbReference type="ARBA" id="ARBA00004651"/>
    </source>
</evidence>
<evidence type="ECO:0000256" key="9">
    <source>
        <dbReference type="ARBA" id="ARBA00022989"/>
    </source>
</evidence>
<dbReference type="Pfam" id="PF02518">
    <property type="entry name" value="HATPase_c"/>
    <property type="match status" value="1"/>
</dbReference>
<comment type="subcellular location">
    <subcellularLocation>
        <location evidence="2">Cell membrane</location>
        <topology evidence="2">Multi-pass membrane protein</topology>
    </subcellularLocation>
</comment>
<evidence type="ECO:0000256" key="12">
    <source>
        <dbReference type="SAM" id="MobiDB-lite"/>
    </source>
</evidence>
<evidence type="ECO:0000259" key="14">
    <source>
        <dbReference type="PROSITE" id="PS50109"/>
    </source>
</evidence>
<dbReference type="SUPFAM" id="SSF47384">
    <property type="entry name" value="Homodimeric domain of signal transducing histidine kinase"/>
    <property type="match status" value="1"/>
</dbReference>
<dbReference type="SUPFAM" id="SSF52172">
    <property type="entry name" value="CheY-like"/>
    <property type="match status" value="1"/>
</dbReference>
<gene>
    <name evidence="16" type="ORF">AVDCRST_MAG42-76</name>
</gene>
<feature type="domain" description="Response regulatory" evidence="15">
    <location>
        <begin position="722"/>
        <end position="835"/>
    </location>
</feature>
<evidence type="ECO:0000256" key="11">
    <source>
        <dbReference type="PROSITE-ProRule" id="PRU00169"/>
    </source>
</evidence>
<name>A0A6J4GZM2_9BACT</name>
<dbReference type="InterPro" id="IPR036890">
    <property type="entry name" value="HATPase_C_sf"/>
</dbReference>
<reference evidence="16" key="1">
    <citation type="submission" date="2020-02" db="EMBL/GenBank/DDBJ databases">
        <authorList>
            <person name="Meier V. D."/>
        </authorList>
    </citation>
    <scope>NUCLEOTIDE SEQUENCE</scope>
    <source>
        <strain evidence="16">AVDCRST_MAG42</strain>
    </source>
</reference>
<dbReference type="CDD" id="cd16922">
    <property type="entry name" value="HATPase_EvgS-ArcB-TorS-like"/>
    <property type="match status" value="1"/>
</dbReference>
<proteinExistence type="predicted"/>
<evidence type="ECO:0000256" key="3">
    <source>
        <dbReference type="ARBA" id="ARBA00012438"/>
    </source>
</evidence>
<dbReference type="Pfam" id="PF00512">
    <property type="entry name" value="HisKA"/>
    <property type="match status" value="1"/>
</dbReference>
<dbReference type="InterPro" id="IPR003661">
    <property type="entry name" value="HisK_dim/P_dom"/>
</dbReference>
<dbReference type="SMART" id="SM00388">
    <property type="entry name" value="HisKA"/>
    <property type="match status" value="1"/>
</dbReference>
<evidence type="ECO:0000313" key="16">
    <source>
        <dbReference type="EMBL" id="CAA9211125.1"/>
    </source>
</evidence>
<dbReference type="EC" id="2.7.13.3" evidence="3"/>
<dbReference type="SMART" id="SM00387">
    <property type="entry name" value="HATPase_c"/>
    <property type="match status" value="1"/>
</dbReference>
<dbReference type="Gene3D" id="3.30.450.20">
    <property type="entry name" value="PAS domain"/>
    <property type="match status" value="2"/>
</dbReference>
<feature type="region of interest" description="Disordered" evidence="12">
    <location>
        <begin position="696"/>
        <end position="718"/>
    </location>
</feature>
<keyword evidence="5 11" id="KW-0597">Phosphoprotein</keyword>
<dbReference type="InterPro" id="IPR003594">
    <property type="entry name" value="HATPase_dom"/>
</dbReference>
<dbReference type="InterPro" id="IPR011006">
    <property type="entry name" value="CheY-like_superfamily"/>
</dbReference>
<dbReference type="Pfam" id="PF02743">
    <property type="entry name" value="dCache_1"/>
    <property type="match status" value="1"/>
</dbReference>
<evidence type="ECO:0000256" key="6">
    <source>
        <dbReference type="ARBA" id="ARBA00022679"/>
    </source>
</evidence>
<keyword evidence="7 13" id="KW-0812">Transmembrane</keyword>
<dbReference type="PRINTS" id="PR00344">
    <property type="entry name" value="BCTRLSENSOR"/>
</dbReference>
<dbReference type="Pfam" id="PF00072">
    <property type="entry name" value="Response_reg"/>
    <property type="match status" value="1"/>
</dbReference>
<feature type="domain" description="Histidine kinase" evidence="14">
    <location>
        <begin position="473"/>
        <end position="692"/>
    </location>
</feature>
<dbReference type="InterPro" id="IPR033479">
    <property type="entry name" value="dCache_1"/>
</dbReference>
<dbReference type="SUPFAM" id="SSF55874">
    <property type="entry name" value="ATPase domain of HSP90 chaperone/DNA topoisomerase II/histidine kinase"/>
    <property type="match status" value="1"/>
</dbReference>
<dbReference type="PROSITE" id="PS50109">
    <property type="entry name" value="HIS_KIN"/>
    <property type="match status" value="1"/>
</dbReference>
<feature type="modified residue" description="4-aspartylphosphate" evidence="11">
    <location>
        <position position="771"/>
    </location>
</feature>
<dbReference type="GO" id="GO:0009927">
    <property type="term" value="F:histidine phosphotransfer kinase activity"/>
    <property type="evidence" value="ECO:0007669"/>
    <property type="project" value="TreeGrafter"/>
</dbReference>
<evidence type="ECO:0000256" key="1">
    <source>
        <dbReference type="ARBA" id="ARBA00000085"/>
    </source>
</evidence>
<dbReference type="CDD" id="cd18773">
    <property type="entry name" value="PDC1_HK_sensor"/>
    <property type="match status" value="1"/>
</dbReference>
<organism evidence="16">
    <name type="scientific">uncultured Chthoniobacterales bacterium</name>
    <dbReference type="NCBI Taxonomy" id="1836801"/>
    <lineage>
        <taxon>Bacteria</taxon>
        <taxon>Pseudomonadati</taxon>
        <taxon>Verrucomicrobiota</taxon>
        <taxon>Spartobacteria</taxon>
        <taxon>Chthoniobacterales</taxon>
        <taxon>environmental samples</taxon>
    </lineage>
</organism>
<feature type="transmembrane region" description="Helical" evidence="13">
    <location>
        <begin position="28"/>
        <end position="51"/>
    </location>
</feature>
<dbReference type="Gene3D" id="1.10.287.130">
    <property type="match status" value="1"/>
</dbReference>
<dbReference type="EMBL" id="CADCTA010000002">
    <property type="protein sequence ID" value="CAA9211125.1"/>
    <property type="molecule type" value="Genomic_DNA"/>
</dbReference>
<dbReference type="CDD" id="cd00082">
    <property type="entry name" value="HisKA"/>
    <property type="match status" value="1"/>
</dbReference>
<dbReference type="InterPro" id="IPR001789">
    <property type="entry name" value="Sig_transdc_resp-reg_receiver"/>
</dbReference>
<evidence type="ECO:0000256" key="8">
    <source>
        <dbReference type="ARBA" id="ARBA00022777"/>
    </source>
</evidence>
<dbReference type="Gene3D" id="3.30.565.10">
    <property type="entry name" value="Histidine kinase-like ATPase, C-terminal domain"/>
    <property type="match status" value="1"/>
</dbReference>
<dbReference type="Gene3D" id="3.40.50.2300">
    <property type="match status" value="1"/>
</dbReference>
<dbReference type="GO" id="GO:0005886">
    <property type="term" value="C:plasma membrane"/>
    <property type="evidence" value="ECO:0007669"/>
    <property type="project" value="UniProtKB-SubCell"/>
</dbReference>
<keyword evidence="9 13" id="KW-1133">Transmembrane helix</keyword>
<dbReference type="SMART" id="SM00448">
    <property type="entry name" value="REC"/>
    <property type="match status" value="1"/>
</dbReference>
<dbReference type="FunFam" id="3.30.565.10:FF:000006">
    <property type="entry name" value="Sensor histidine kinase WalK"/>
    <property type="match status" value="1"/>
</dbReference>